<gene>
    <name evidence="11" type="ORF">KGA66_24170</name>
</gene>
<evidence type="ECO:0000256" key="5">
    <source>
        <dbReference type="ARBA" id="ARBA00022777"/>
    </source>
</evidence>
<evidence type="ECO:0000256" key="3">
    <source>
        <dbReference type="ARBA" id="ARBA00022679"/>
    </source>
</evidence>
<accession>A0A8J7WU31</accession>
<feature type="compositionally biased region" description="Low complexity" evidence="9">
    <location>
        <begin position="300"/>
        <end position="312"/>
    </location>
</feature>
<name>A0A8J7WU31_9ACTN</name>
<evidence type="ECO:0000256" key="6">
    <source>
        <dbReference type="ARBA" id="ARBA00022840"/>
    </source>
</evidence>
<comment type="caution">
    <text evidence="11">The sequence shown here is derived from an EMBL/GenBank/DDBJ whole genome shotgun (WGS) entry which is preliminary data.</text>
</comment>
<proteinExistence type="predicted"/>
<feature type="domain" description="Protein kinase" evidence="10">
    <location>
        <begin position="21"/>
        <end position="281"/>
    </location>
</feature>
<dbReference type="PANTHER" id="PTHR43289:SF6">
    <property type="entry name" value="SERINE_THREONINE-PROTEIN KINASE NEKL-3"/>
    <property type="match status" value="1"/>
</dbReference>
<evidence type="ECO:0000256" key="8">
    <source>
        <dbReference type="SAM" id="Coils"/>
    </source>
</evidence>
<feature type="region of interest" description="Disordered" evidence="9">
    <location>
        <begin position="351"/>
        <end position="407"/>
    </location>
</feature>
<sequence length="508" mass="52268">MDSAIPGSMPAMPGTVVADRYRLVRPLGAGSSATVWEAADTALDRTVAVKLLHGSALADPAERERLRREARALARLAHPRVTIVFDYLEQPQADGSVQPVLVTELLQGSTLADRLRQGPLPAADAVAVCAQLADALRAAHAAGIVHRDVKPANVMLTPGGAKLLDFGIALAATDSNLTGSMAIGTPACMAPEQLTGRGAVPATDLYALGCVLYWCLTGRPPYQSSNVAQVAQGHVYAPPPPLDDPGIPAGVVDLYMRCMAKDPAQRPSADDVFNLLTHPLQNPPPLTQRTMVMPSFDVPAQPTARPAARPTAIYRGSPEGPGGSRVRLLIGALVVAAAAAGTTALVLKTGNSGGATAGPPPTSRASVAASSAAATPPSPSTQSSSPAATDSATADPNASLGDPAADPVGYVERVRGQIDAMIAQGQDTIDPNTGRDLQNSLSDLENAITAAQRNGGSRQLREVRQKISAIQQKIADDLDNGQISQDAADQLTGELQDLSDAVSGGLGN</sequence>
<dbReference type="Gene3D" id="1.10.510.10">
    <property type="entry name" value="Transferase(Phosphotransferase) domain 1"/>
    <property type="match status" value="1"/>
</dbReference>
<feature type="binding site" evidence="7">
    <location>
        <position position="50"/>
    </location>
    <ligand>
        <name>ATP</name>
        <dbReference type="ChEBI" id="CHEBI:30616"/>
    </ligand>
</feature>
<dbReference type="SUPFAM" id="SSF56112">
    <property type="entry name" value="Protein kinase-like (PK-like)"/>
    <property type="match status" value="1"/>
</dbReference>
<keyword evidence="4 7" id="KW-0547">Nucleotide-binding</keyword>
<dbReference type="InterPro" id="IPR000719">
    <property type="entry name" value="Prot_kinase_dom"/>
</dbReference>
<feature type="coiled-coil region" evidence="8">
    <location>
        <begin position="434"/>
        <end position="480"/>
    </location>
</feature>
<dbReference type="PANTHER" id="PTHR43289">
    <property type="entry name" value="MITOGEN-ACTIVATED PROTEIN KINASE KINASE KINASE 20-RELATED"/>
    <property type="match status" value="1"/>
</dbReference>
<evidence type="ECO:0000256" key="1">
    <source>
        <dbReference type="ARBA" id="ARBA00012513"/>
    </source>
</evidence>
<dbReference type="PROSITE" id="PS00107">
    <property type="entry name" value="PROTEIN_KINASE_ATP"/>
    <property type="match status" value="1"/>
</dbReference>
<keyword evidence="8" id="KW-0175">Coiled coil</keyword>
<evidence type="ECO:0000313" key="12">
    <source>
        <dbReference type="Proteomes" id="UP000677913"/>
    </source>
</evidence>
<evidence type="ECO:0000313" key="11">
    <source>
        <dbReference type="EMBL" id="MBS2966164.1"/>
    </source>
</evidence>
<evidence type="ECO:0000256" key="2">
    <source>
        <dbReference type="ARBA" id="ARBA00022527"/>
    </source>
</evidence>
<dbReference type="InterPro" id="IPR017441">
    <property type="entry name" value="Protein_kinase_ATP_BS"/>
</dbReference>
<feature type="compositionally biased region" description="Low complexity" evidence="9">
    <location>
        <begin position="363"/>
        <end position="399"/>
    </location>
</feature>
<organism evidence="11 12">
    <name type="scientific">Actinocrinis puniceicyclus</name>
    <dbReference type="NCBI Taxonomy" id="977794"/>
    <lineage>
        <taxon>Bacteria</taxon>
        <taxon>Bacillati</taxon>
        <taxon>Actinomycetota</taxon>
        <taxon>Actinomycetes</taxon>
        <taxon>Catenulisporales</taxon>
        <taxon>Actinospicaceae</taxon>
        <taxon>Actinocrinis</taxon>
    </lineage>
</organism>
<evidence type="ECO:0000256" key="9">
    <source>
        <dbReference type="SAM" id="MobiDB-lite"/>
    </source>
</evidence>
<dbReference type="EC" id="2.7.11.1" evidence="1"/>
<dbReference type="Gene3D" id="3.30.200.20">
    <property type="entry name" value="Phosphorylase Kinase, domain 1"/>
    <property type="match status" value="1"/>
</dbReference>
<dbReference type="InterPro" id="IPR008271">
    <property type="entry name" value="Ser/Thr_kinase_AS"/>
</dbReference>
<evidence type="ECO:0000259" key="10">
    <source>
        <dbReference type="PROSITE" id="PS50011"/>
    </source>
</evidence>
<keyword evidence="6 7" id="KW-0067">ATP-binding</keyword>
<dbReference type="SMART" id="SM00220">
    <property type="entry name" value="S_TKc"/>
    <property type="match status" value="1"/>
</dbReference>
<protein>
    <recommendedName>
        <fullName evidence="1">non-specific serine/threonine protein kinase</fullName>
        <ecNumber evidence="1">2.7.11.1</ecNumber>
    </recommendedName>
</protein>
<dbReference type="PROSITE" id="PS00108">
    <property type="entry name" value="PROTEIN_KINASE_ST"/>
    <property type="match status" value="1"/>
</dbReference>
<keyword evidence="5 11" id="KW-0418">Kinase</keyword>
<dbReference type="GO" id="GO:0005524">
    <property type="term" value="F:ATP binding"/>
    <property type="evidence" value="ECO:0007669"/>
    <property type="project" value="UniProtKB-UniRule"/>
</dbReference>
<dbReference type="EMBL" id="JAGSXH010000125">
    <property type="protein sequence ID" value="MBS2966164.1"/>
    <property type="molecule type" value="Genomic_DNA"/>
</dbReference>
<keyword evidence="12" id="KW-1185">Reference proteome</keyword>
<keyword evidence="2 11" id="KW-0723">Serine/threonine-protein kinase</keyword>
<dbReference type="PROSITE" id="PS50011">
    <property type="entry name" value="PROTEIN_KINASE_DOM"/>
    <property type="match status" value="1"/>
</dbReference>
<evidence type="ECO:0000256" key="4">
    <source>
        <dbReference type="ARBA" id="ARBA00022741"/>
    </source>
</evidence>
<dbReference type="GO" id="GO:0004674">
    <property type="term" value="F:protein serine/threonine kinase activity"/>
    <property type="evidence" value="ECO:0007669"/>
    <property type="project" value="UniProtKB-KW"/>
</dbReference>
<keyword evidence="3" id="KW-0808">Transferase</keyword>
<dbReference type="RefSeq" id="WP_211470969.1">
    <property type="nucleotide sequence ID" value="NZ_JAGSXH010000125.1"/>
</dbReference>
<dbReference type="InterPro" id="IPR011009">
    <property type="entry name" value="Kinase-like_dom_sf"/>
</dbReference>
<dbReference type="CDD" id="cd14014">
    <property type="entry name" value="STKc_PknB_like"/>
    <property type="match status" value="1"/>
</dbReference>
<dbReference type="Proteomes" id="UP000677913">
    <property type="component" value="Unassembled WGS sequence"/>
</dbReference>
<evidence type="ECO:0000256" key="7">
    <source>
        <dbReference type="PROSITE-ProRule" id="PRU10141"/>
    </source>
</evidence>
<reference evidence="11" key="1">
    <citation type="submission" date="2021-04" db="EMBL/GenBank/DDBJ databases">
        <title>Genome based classification of Actinospica acidithermotolerans sp. nov., an actinobacterium isolated from an Indonesian hot spring.</title>
        <authorList>
            <person name="Kusuma A.B."/>
            <person name="Putra K.E."/>
            <person name="Nafisah S."/>
            <person name="Loh J."/>
            <person name="Nouioui I."/>
            <person name="Goodfellow M."/>
        </authorList>
    </citation>
    <scope>NUCLEOTIDE SEQUENCE</scope>
    <source>
        <strain evidence="11">DSM 45618</strain>
    </source>
</reference>
<dbReference type="AlphaFoldDB" id="A0A8J7WU31"/>
<dbReference type="Pfam" id="PF00069">
    <property type="entry name" value="Pkinase"/>
    <property type="match status" value="1"/>
</dbReference>
<feature type="region of interest" description="Disordered" evidence="9">
    <location>
        <begin position="300"/>
        <end position="322"/>
    </location>
</feature>